<dbReference type="SFLD" id="SFLDG01135">
    <property type="entry name" value="C1.5.6:_HAD__Beta-PGM__Phospha"/>
    <property type="match status" value="1"/>
</dbReference>
<dbReference type="InterPro" id="IPR006439">
    <property type="entry name" value="HAD-SF_hydro_IA"/>
</dbReference>
<sequence length="196" mass="21620">MCDSLVMNANDFERYDGLIFDCDGTLADSMPVHYVAWRETMSRYGIEFKEDRFYSMGGMPSAKIVALLSGEHGVDVDPEAVAAEKETQFQSLIDQVQPMAAVCEIAAAFHGKKPMAVASGSGRVVVEKQLVALGIDHWFSVVVTSEDTQRHKPEPDVFLEAARRIEVKPENCVVFEDSPLGFQAAQAAGMDWVDVR</sequence>
<accession>A0A5B9M6C6</accession>
<dbReference type="EMBL" id="CP036264">
    <property type="protein sequence ID" value="QEF96691.1"/>
    <property type="molecule type" value="Genomic_DNA"/>
</dbReference>
<protein>
    <submittedName>
        <fullName evidence="2">Fructose-1-phosphate phosphatase YqaB</fullName>
        <ecNumber evidence="2">3.1.3.-</ecNumber>
    </submittedName>
</protein>
<dbReference type="InterPro" id="IPR010976">
    <property type="entry name" value="B-phosphoglucomutase_hydrolase"/>
</dbReference>
<dbReference type="InterPro" id="IPR051806">
    <property type="entry name" value="HAD-like_SPP"/>
</dbReference>
<reference evidence="2 3" key="1">
    <citation type="submission" date="2019-02" db="EMBL/GenBank/DDBJ databases">
        <title>Planctomycetal bacteria perform biofilm scaping via a novel small molecule.</title>
        <authorList>
            <person name="Jeske O."/>
            <person name="Boedeker C."/>
            <person name="Wiegand S."/>
            <person name="Breitling P."/>
            <person name="Kallscheuer N."/>
            <person name="Jogler M."/>
            <person name="Rohde M."/>
            <person name="Petersen J."/>
            <person name="Medema M.H."/>
            <person name="Surup F."/>
            <person name="Jogler C."/>
        </authorList>
    </citation>
    <scope>NUCLEOTIDE SEQUENCE [LARGE SCALE GENOMIC DNA]</scope>
    <source>
        <strain evidence="2 3">Mal15</strain>
    </source>
</reference>
<dbReference type="SUPFAM" id="SSF56784">
    <property type="entry name" value="HAD-like"/>
    <property type="match status" value="1"/>
</dbReference>
<dbReference type="SFLD" id="SFLDG01129">
    <property type="entry name" value="C1.5:_HAD__Beta-PGM__Phosphata"/>
    <property type="match status" value="1"/>
</dbReference>
<organism evidence="2 3">
    <name type="scientific">Stieleria maiorica</name>
    <dbReference type="NCBI Taxonomy" id="2795974"/>
    <lineage>
        <taxon>Bacteria</taxon>
        <taxon>Pseudomonadati</taxon>
        <taxon>Planctomycetota</taxon>
        <taxon>Planctomycetia</taxon>
        <taxon>Pirellulales</taxon>
        <taxon>Pirellulaceae</taxon>
        <taxon>Stieleria</taxon>
    </lineage>
</organism>
<evidence type="ECO:0000313" key="3">
    <source>
        <dbReference type="Proteomes" id="UP000321353"/>
    </source>
</evidence>
<dbReference type="EC" id="3.1.3.-" evidence="2"/>
<dbReference type="AlphaFoldDB" id="A0A5B9M6C6"/>
<dbReference type="GO" id="GO:0050308">
    <property type="term" value="F:sugar-phosphatase activity"/>
    <property type="evidence" value="ECO:0007669"/>
    <property type="project" value="TreeGrafter"/>
</dbReference>
<evidence type="ECO:0000313" key="2">
    <source>
        <dbReference type="EMBL" id="QEF96691.1"/>
    </source>
</evidence>
<dbReference type="InterPro" id="IPR036412">
    <property type="entry name" value="HAD-like_sf"/>
</dbReference>
<name>A0A5B9M6C6_9BACT</name>
<dbReference type="PANTHER" id="PTHR43481:SF4">
    <property type="entry name" value="GLYCEROL-1-PHOSPHATE PHOSPHOHYDROLASE 1-RELATED"/>
    <property type="match status" value="1"/>
</dbReference>
<comment type="similarity">
    <text evidence="1">Belongs to the HAD-like hydrolase superfamily. CbbY/CbbZ/Gph/YieH family.</text>
</comment>
<dbReference type="Gene3D" id="1.10.150.240">
    <property type="entry name" value="Putative phosphatase, domain 2"/>
    <property type="match status" value="1"/>
</dbReference>
<dbReference type="InterPro" id="IPR023214">
    <property type="entry name" value="HAD_sf"/>
</dbReference>
<dbReference type="CDD" id="cd07505">
    <property type="entry name" value="HAD_BPGM-like"/>
    <property type="match status" value="1"/>
</dbReference>
<dbReference type="InterPro" id="IPR041492">
    <property type="entry name" value="HAD_2"/>
</dbReference>
<keyword evidence="2" id="KW-0378">Hydrolase</keyword>
<proteinExistence type="inferred from homology"/>
<dbReference type="Proteomes" id="UP000321353">
    <property type="component" value="Chromosome"/>
</dbReference>
<keyword evidence="3" id="KW-1185">Reference proteome</keyword>
<dbReference type="PANTHER" id="PTHR43481">
    <property type="entry name" value="FRUCTOSE-1-PHOSPHATE PHOSPHATASE"/>
    <property type="match status" value="1"/>
</dbReference>
<dbReference type="Pfam" id="PF13419">
    <property type="entry name" value="HAD_2"/>
    <property type="match status" value="1"/>
</dbReference>
<dbReference type="NCBIfam" id="TIGR02009">
    <property type="entry name" value="PGMB-YQAB-SF"/>
    <property type="match status" value="1"/>
</dbReference>
<evidence type="ECO:0000256" key="1">
    <source>
        <dbReference type="ARBA" id="ARBA00006171"/>
    </source>
</evidence>
<dbReference type="Gene3D" id="3.40.50.1000">
    <property type="entry name" value="HAD superfamily/HAD-like"/>
    <property type="match status" value="1"/>
</dbReference>
<dbReference type="NCBIfam" id="TIGR01509">
    <property type="entry name" value="HAD-SF-IA-v3"/>
    <property type="match status" value="1"/>
</dbReference>
<dbReference type="SFLD" id="SFLDS00003">
    <property type="entry name" value="Haloacid_Dehalogenase"/>
    <property type="match status" value="1"/>
</dbReference>
<dbReference type="KEGG" id="smam:Mal15_07190"/>
<gene>
    <name evidence="2" type="primary">yqaB</name>
    <name evidence="2" type="ORF">Mal15_07190</name>
</gene>
<dbReference type="InterPro" id="IPR023198">
    <property type="entry name" value="PGP-like_dom2"/>
</dbReference>